<dbReference type="Proteomes" id="UP000305792">
    <property type="component" value="Unassembled WGS sequence"/>
</dbReference>
<dbReference type="Gene3D" id="1.10.1220.10">
    <property type="entry name" value="Met repressor-like"/>
    <property type="match status" value="1"/>
</dbReference>
<reference evidence="2 3" key="1">
    <citation type="journal article" date="2018" name="Int. J. Syst. Evol. Microbiol.">
        <title>Glycomyces paridis sp. nov., isolated from the medicinal plant Paris polyphylla.</title>
        <authorList>
            <person name="Fang X.M."/>
            <person name="Bai J.L."/>
            <person name="Su J."/>
            <person name="Zhao L.L."/>
            <person name="Liu H.Y."/>
            <person name="Ma B.P."/>
            <person name="Zhang Y.Q."/>
            <person name="Yu L.Y."/>
        </authorList>
    </citation>
    <scope>NUCLEOTIDE SEQUENCE [LARGE SCALE GENOMIC DNA]</scope>
    <source>
        <strain evidence="2 3">CPCC 204357</strain>
    </source>
</reference>
<dbReference type="EMBL" id="STGX01000001">
    <property type="protein sequence ID" value="THV32029.1"/>
    <property type="molecule type" value="Genomic_DNA"/>
</dbReference>
<protein>
    <submittedName>
        <fullName evidence="2">Ribbon-helix-helix protein, CopG family</fullName>
    </submittedName>
</protein>
<sequence length="82" mass="9666">MSEQQRKTTTYLRETDIWRLDALARKQGLTRAELLRRIVSEYVEDHRPEKEPLPVFDLGEPMSVAEQERALTEALERKAGRR</sequence>
<gene>
    <name evidence="2" type="ORF">E9998_00815</name>
</gene>
<dbReference type="OrthoDB" id="4735215at2"/>
<evidence type="ECO:0000313" key="3">
    <source>
        <dbReference type="Proteomes" id="UP000305792"/>
    </source>
</evidence>
<dbReference type="InterPro" id="IPR002145">
    <property type="entry name" value="CopG"/>
</dbReference>
<accession>A0A4S8PUQ8</accession>
<dbReference type="AlphaFoldDB" id="A0A4S8PUQ8"/>
<comment type="caution">
    <text evidence="2">The sequence shown here is derived from an EMBL/GenBank/DDBJ whole genome shotgun (WGS) entry which is preliminary data.</text>
</comment>
<dbReference type="RefSeq" id="WP_136527804.1">
    <property type="nucleotide sequence ID" value="NZ_STGX01000001.1"/>
</dbReference>
<organism evidence="2 3">
    <name type="scientific">Glycomyces paridis</name>
    <dbReference type="NCBI Taxonomy" id="2126555"/>
    <lineage>
        <taxon>Bacteria</taxon>
        <taxon>Bacillati</taxon>
        <taxon>Actinomycetota</taxon>
        <taxon>Actinomycetes</taxon>
        <taxon>Glycomycetales</taxon>
        <taxon>Glycomycetaceae</taxon>
        <taxon>Glycomyces</taxon>
    </lineage>
</organism>
<proteinExistence type="predicted"/>
<name>A0A4S8PUQ8_9ACTN</name>
<feature type="domain" description="Ribbon-helix-helix protein CopG" evidence="1">
    <location>
        <begin position="19"/>
        <end position="44"/>
    </location>
</feature>
<evidence type="ECO:0000313" key="2">
    <source>
        <dbReference type="EMBL" id="THV32029.1"/>
    </source>
</evidence>
<keyword evidence="3" id="KW-1185">Reference proteome</keyword>
<dbReference type="Pfam" id="PF01402">
    <property type="entry name" value="RHH_1"/>
    <property type="match status" value="1"/>
</dbReference>
<dbReference type="GO" id="GO:0006355">
    <property type="term" value="P:regulation of DNA-templated transcription"/>
    <property type="evidence" value="ECO:0007669"/>
    <property type="project" value="InterPro"/>
</dbReference>
<evidence type="ECO:0000259" key="1">
    <source>
        <dbReference type="Pfam" id="PF01402"/>
    </source>
</evidence>
<dbReference type="InterPro" id="IPR013321">
    <property type="entry name" value="Arc_rbn_hlx_hlx"/>
</dbReference>